<comment type="caution">
    <text evidence="2">The sequence shown here is derived from an EMBL/GenBank/DDBJ whole genome shotgun (WGS) entry which is preliminary data.</text>
</comment>
<accession>A0AAD3T4M9</accession>
<keyword evidence="3" id="KW-1185">Reference proteome</keyword>
<dbReference type="EMBL" id="BSYO01000025">
    <property type="protein sequence ID" value="GMH22855.1"/>
    <property type="molecule type" value="Genomic_DNA"/>
</dbReference>
<name>A0AAD3T4M9_NEPGR</name>
<feature type="transmembrane region" description="Helical" evidence="1">
    <location>
        <begin position="26"/>
        <end position="43"/>
    </location>
</feature>
<keyword evidence="1" id="KW-0812">Transmembrane</keyword>
<evidence type="ECO:0000313" key="3">
    <source>
        <dbReference type="Proteomes" id="UP001279734"/>
    </source>
</evidence>
<proteinExistence type="predicted"/>
<protein>
    <submittedName>
        <fullName evidence="2">Uncharacterized protein</fullName>
    </submittedName>
</protein>
<gene>
    <name evidence="2" type="ORF">Nepgr_024698</name>
</gene>
<dbReference type="AlphaFoldDB" id="A0AAD3T4M9"/>
<dbReference type="Proteomes" id="UP001279734">
    <property type="component" value="Unassembled WGS sequence"/>
</dbReference>
<reference evidence="2" key="1">
    <citation type="submission" date="2023-05" db="EMBL/GenBank/DDBJ databases">
        <title>Nepenthes gracilis genome sequencing.</title>
        <authorList>
            <person name="Fukushima K."/>
        </authorList>
    </citation>
    <scope>NUCLEOTIDE SEQUENCE</scope>
    <source>
        <strain evidence="2">SING2019-196</strain>
    </source>
</reference>
<evidence type="ECO:0000313" key="2">
    <source>
        <dbReference type="EMBL" id="GMH22855.1"/>
    </source>
</evidence>
<sequence>MPPPPLTRENEKDKEKPAKIWDSEAASQRLMMVIVFMFFLFFMEWNESKLRVLIHSRCNAAFCRFCLTVKLLDRWRKQEDGFAIRASLSDLKDMHSFLQVIRAYHSVLLQACTFLRLLIHSYYMEFCKLKEI</sequence>
<organism evidence="2 3">
    <name type="scientific">Nepenthes gracilis</name>
    <name type="common">Slender pitcher plant</name>
    <dbReference type="NCBI Taxonomy" id="150966"/>
    <lineage>
        <taxon>Eukaryota</taxon>
        <taxon>Viridiplantae</taxon>
        <taxon>Streptophyta</taxon>
        <taxon>Embryophyta</taxon>
        <taxon>Tracheophyta</taxon>
        <taxon>Spermatophyta</taxon>
        <taxon>Magnoliopsida</taxon>
        <taxon>eudicotyledons</taxon>
        <taxon>Gunneridae</taxon>
        <taxon>Pentapetalae</taxon>
        <taxon>Caryophyllales</taxon>
        <taxon>Nepenthaceae</taxon>
        <taxon>Nepenthes</taxon>
    </lineage>
</organism>
<keyword evidence="1" id="KW-1133">Transmembrane helix</keyword>
<keyword evidence="1" id="KW-0472">Membrane</keyword>
<evidence type="ECO:0000256" key="1">
    <source>
        <dbReference type="SAM" id="Phobius"/>
    </source>
</evidence>